<proteinExistence type="predicted"/>
<reference evidence="3 4" key="1">
    <citation type="journal article" date="2004" name="Science">
        <title>A predator unmasked: life cycle of Bdellovibrio bacteriovorus from a genomic perspective.</title>
        <authorList>
            <person name="Rendulic S."/>
            <person name="Jagtap P."/>
            <person name="Rosinus A."/>
            <person name="Eppinger M."/>
            <person name="Baar C."/>
            <person name="Lanz C."/>
            <person name="Keller H."/>
            <person name="Lambert C."/>
            <person name="Evans K.J."/>
            <person name="Goesmann A."/>
            <person name="Meyer F."/>
            <person name="Sockett R.E."/>
            <person name="Schuster S.C."/>
        </authorList>
    </citation>
    <scope>NUCLEOTIDE SEQUENCE [LARGE SCALE GENOMIC DNA]</scope>
    <source>
        <strain evidence="4">ATCC 15356 / DSM 50701 / NCIMB 9529 / HD100</strain>
    </source>
</reference>
<dbReference type="STRING" id="264462.Bd0944"/>
<sequence length="85" mass="9493">MIRVFLCLFLLSSVGVSFAHAQDATGIQTEPQYDEAREAEIAMKAKKRLYPGGRDEEDLKVQSQLATPARKLAPQAEVKDEPMEE</sequence>
<dbReference type="GeneID" id="93012016"/>
<evidence type="ECO:0000256" key="2">
    <source>
        <dbReference type="SAM" id="SignalP"/>
    </source>
</evidence>
<evidence type="ECO:0000256" key="1">
    <source>
        <dbReference type="SAM" id="MobiDB-lite"/>
    </source>
</evidence>
<feature type="chain" id="PRO_5004278442" evidence="2">
    <location>
        <begin position="22"/>
        <end position="85"/>
    </location>
</feature>
<evidence type="ECO:0000313" key="4">
    <source>
        <dbReference type="Proteomes" id="UP000008080"/>
    </source>
</evidence>
<keyword evidence="2" id="KW-0732">Signal</keyword>
<feature type="signal peptide" evidence="2">
    <location>
        <begin position="1"/>
        <end position="21"/>
    </location>
</feature>
<dbReference type="AlphaFoldDB" id="Q6MPB4"/>
<protein>
    <submittedName>
        <fullName evidence="3">Uncharacterized protein</fullName>
    </submittedName>
</protein>
<gene>
    <name evidence="3" type="ordered locus">Bd0944</name>
</gene>
<dbReference type="EMBL" id="BX842648">
    <property type="protein sequence ID" value="CAE78884.1"/>
    <property type="molecule type" value="Genomic_DNA"/>
</dbReference>
<feature type="region of interest" description="Disordered" evidence="1">
    <location>
        <begin position="52"/>
        <end position="85"/>
    </location>
</feature>
<dbReference type="RefSeq" id="WP_011163486.1">
    <property type="nucleotide sequence ID" value="NC_005363.1"/>
</dbReference>
<organism evidence="3 4">
    <name type="scientific">Bdellovibrio bacteriovorus (strain ATCC 15356 / DSM 50701 / NCIMB 9529 / HD100)</name>
    <dbReference type="NCBI Taxonomy" id="264462"/>
    <lineage>
        <taxon>Bacteria</taxon>
        <taxon>Pseudomonadati</taxon>
        <taxon>Bdellovibrionota</taxon>
        <taxon>Bdellovibrionia</taxon>
        <taxon>Bdellovibrionales</taxon>
        <taxon>Pseudobdellovibrionaceae</taxon>
        <taxon>Bdellovibrio</taxon>
    </lineage>
</organism>
<evidence type="ECO:0000313" key="3">
    <source>
        <dbReference type="EMBL" id="CAE78884.1"/>
    </source>
</evidence>
<accession>Q6MPB4</accession>
<dbReference type="Proteomes" id="UP000008080">
    <property type="component" value="Chromosome"/>
</dbReference>
<keyword evidence="4" id="KW-1185">Reference proteome</keyword>
<dbReference type="KEGG" id="bba:Bd0944"/>
<name>Q6MPB4_BDEBA</name>
<dbReference type="HOGENOM" id="CLU_2506030_0_0_7"/>